<dbReference type="PANTHER" id="PTHR47775:SF1">
    <property type="entry name" value="BUD SITE SELECTION PROTEIN 14"/>
    <property type="match status" value="1"/>
</dbReference>
<feature type="domain" description="SH3" evidence="4">
    <location>
        <begin position="215"/>
        <end position="309"/>
    </location>
</feature>
<dbReference type="HOGENOM" id="CLU_008516_0_0_1"/>
<dbReference type="PROSITE" id="PS50002">
    <property type="entry name" value="SH3"/>
    <property type="match status" value="1"/>
</dbReference>
<gene>
    <name evidence="5" type="ORF">CANTEDRAFT_136068</name>
</gene>
<evidence type="ECO:0000259" key="4">
    <source>
        <dbReference type="PROSITE" id="PS50002"/>
    </source>
</evidence>
<dbReference type="PANTHER" id="PTHR47775">
    <property type="entry name" value="BUD SITE SELECTION PROTEIN 14"/>
    <property type="match status" value="1"/>
</dbReference>
<feature type="region of interest" description="Disordered" evidence="3">
    <location>
        <begin position="656"/>
        <end position="687"/>
    </location>
</feature>
<organism evidence="6">
    <name type="scientific">Candida tenuis (strain ATCC 10573 / BCRC 21748 / CBS 615 / JCM 9827 / NBRC 10315 / NRRL Y-1498 / VKM Y-70)</name>
    <name type="common">Yeast</name>
    <name type="synonym">Yamadazyma tenuis</name>
    <dbReference type="NCBI Taxonomy" id="590646"/>
    <lineage>
        <taxon>Eukaryota</taxon>
        <taxon>Fungi</taxon>
        <taxon>Dikarya</taxon>
        <taxon>Ascomycota</taxon>
        <taxon>Saccharomycotina</taxon>
        <taxon>Pichiomycetes</taxon>
        <taxon>Debaryomycetaceae</taxon>
        <taxon>Yamadazyma</taxon>
    </lineage>
</organism>
<feature type="region of interest" description="Disordered" evidence="3">
    <location>
        <begin position="426"/>
        <end position="522"/>
    </location>
</feature>
<evidence type="ECO:0000256" key="1">
    <source>
        <dbReference type="ARBA" id="ARBA00022443"/>
    </source>
</evidence>
<dbReference type="SUPFAM" id="SSF50044">
    <property type="entry name" value="SH3-domain"/>
    <property type="match status" value="1"/>
</dbReference>
<dbReference type="GO" id="GO:0008104">
    <property type="term" value="P:intracellular protein localization"/>
    <property type="evidence" value="ECO:0007669"/>
    <property type="project" value="TreeGrafter"/>
</dbReference>
<feature type="region of interest" description="Disordered" evidence="3">
    <location>
        <begin position="37"/>
        <end position="58"/>
    </location>
</feature>
<dbReference type="AlphaFoldDB" id="G3BB34"/>
<dbReference type="InterPro" id="IPR001452">
    <property type="entry name" value="SH3_domain"/>
</dbReference>
<feature type="compositionally biased region" description="Basic and acidic residues" evidence="3">
    <location>
        <begin position="137"/>
        <end position="148"/>
    </location>
</feature>
<feature type="compositionally biased region" description="Polar residues" evidence="3">
    <location>
        <begin position="456"/>
        <end position="468"/>
    </location>
</feature>
<dbReference type="InterPro" id="IPR036028">
    <property type="entry name" value="SH3-like_dom_sf"/>
</dbReference>
<keyword evidence="6" id="KW-1185">Reference proteome</keyword>
<evidence type="ECO:0000256" key="3">
    <source>
        <dbReference type="SAM" id="MobiDB-lite"/>
    </source>
</evidence>
<dbReference type="STRING" id="590646.G3BB34"/>
<protein>
    <recommendedName>
        <fullName evidence="4">SH3 domain-containing protein</fullName>
    </recommendedName>
</protein>
<dbReference type="EMBL" id="GL996527">
    <property type="protein sequence ID" value="EGV62130.1"/>
    <property type="molecule type" value="Genomic_DNA"/>
</dbReference>
<name>G3BB34_CANTC</name>
<feature type="region of interest" description="Disordered" evidence="3">
    <location>
        <begin position="106"/>
        <end position="219"/>
    </location>
</feature>
<dbReference type="OrthoDB" id="196165at2759"/>
<evidence type="ECO:0000313" key="5">
    <source>
        <dbReference type="EMBL" id="EGV62130.1"/>
    </source>
</evidence>
<feature type="compositionally biased region" description="Acidic residues" evidence="3">
    <location>
        <begin position="176"/>
        <end position="204"/>
    </location>
</feature>
<dbReference type="GO" id="GO:0015630">
    <property type="term" value="C:microtubule cytoskeleton"/>
    <property type="evidence" value="ECO:0007669"/>
    <property type="project" value="TreeGrafter"/>
</dbReference>
<dbReference type="GeneID" id="18249934"/>
<dbReference type="eggNOG" id="ENOG502R17J">
    <property type="taxonomic scope" value="Eukaryota"/>
</dbReference>
<dbReference type="Gene3D" id="2.30.30.40">
    <property type="entry name" value="SH3 Domains"/>
    <property type="match status" value="1"/>
</dbReference>
<dbReference type="InterPro" id="IPR053039">
    <property type="entry name" value="Polarity_Bud-Selection_Reg"/>
</dbReference>
<feature type="compositionally biased region" description="Polar residues" evidence="3">
    <location>
        <begin position="665"/>
        <end position="685"/>
    </location>
</feature>
<dbReference type="Proteomes" id="UP000000707">
    <property type="component" value="Unassembled WGS sequence"/>
</dbReference>
<evidence type="ECO:0000313" key="6">
    <source>
        <dbReference type="Proteomes" id="UP000000707"/>
    </source>
</evidence>
<reference evidence="5 6" key="1">
    <citation type="journal article" date="2011" name="Proc. Natl. Acad. Sci. U.S.A.">
        <title>Comparative genomics of xylose-fermenting fungi for enhanced biofuel production.</title>
        <authorList>
            <person name="Wohlbach D.J."/>
            <person name="Kuo A."/>
            <person name="Sato T.K."/>
            <person name="Potts K.M."/>
            <person name="Salamov A.A."/>
            <person name="LaButti K.M."/>
            <person name="Sun H."/>
            <person name="Clum A."/>
            <person name="Pangilinan J.L."/>
            <person name="Lindquist E.A."/>
            <person name="Lucas S."/>
            <person name="Lapidus A."/>
            <person name="Jin M."/>
            <person name="Gunawan C."/>
            <person name="Balan V."/>
            <person name="Dale B.E."/>
            <person name="Jeffries T.W."/>
            <person name="Zinkel R."/>
            <person name="Barry K.W."/>
            <person name="Grigoriev I.V."/>
            <person name="Gasch A.P."/>
        </authorList>
    </citation>
    <scope>NUCLEOTIDE SEQUENCE [LARGE SCALE GENOMIC DNA]</scope>
    <source>
        <strain evidence="6">ATCC 10573 / BCRC 21748 / CBS 615 / JCM 9827 / NBRC 10315 / NRRL Y-1498 / VKM Y-70</strain>
    </source>
</reference>
<dbReference type="SMART" id="SM00326">
    <property type="entry name" value="SH3"/>
    <property type="match status" value="1"/>
</dbReference>
<dbReference type="GO" id="GO:0051286">
    <property type="term" value="C:cell tip"/>
    <property type="evidence" value="ECO:0007669"/>
    <property type="project" value="TreeGrafter"/>
</dbReference>
<keyword evidence="1 2" id="KW-0728">SH3 domain</keyword>
<sequence>MSHNPYTSSAPLLSTADNSAHLLSPHAIARKVSSLSNSSSTYSNQTQHSFTSNQSSASQGSVVVSKSADVSKATIQSSVLDYIKNSDSDFNPNELFQQRQQRNFITNFDKTPSQKLPSRAVPGPEPRETSPLSFDQNHNDQHNSDLDLGRQPLAIGSGDESEIPTRKNSSIFFNDSFEEEPEDENFDDDDYDYDYDDAEDDDDMPSPPRSPPREIDPGKLYGLYDFSGPDPSHCSIARNEPVYLINDQDNYWWLIKKLTKQERVQLTTERNLNKSEQELNEAGDEYLLSDEEDGKIGFVPAECLETYGERLARLNCFKNEELEKSSRDLLVSSNPSSSDNVLGSPVIFQKTPDTTISRSGSILRDGTKQLINKSVTFEDLGVLELNENSDSGGEDEEFPSHYNIPEIEEIHREIHADDDKKSEILSETFPSESPLVISKRKSTSGSPSPPKDMSLSEITPDTPQSDYQTPIPAPLNIFAKDNVSPEYRTPGECKSSEENEDATPVENYKTPQEHDYDYGNFTDEYLDDKDTWTQTPTSERLRRSEILTRLNQVTSDIQNELDGYDEDLDYRDTHQVFGTAEDKYLSDDYDSRNSYLLSFQDQRDSVAENDEDEDLGEYKGFDDKEKYLDDKEKVLDDKALGEEVGSGYGDILADLDHGSDLDNLPQDQSSPLRPQTSLPKPTTPDSKILAARRKSTPVHDMFVPILGKFDELAEKLAEIDDML</sequence>
<accession>G3BB34</accession>
<proteinExistence type="predicted"/>
<dbReference type="Pfam" id="PF00018">
    <property type="entry name" value="SH3_1"/>
    <property type="match status" value="1"/>
</dbReference>
<dbReference type="GO" id="GO:0030950">
    <property type="term" value="P:establishment or maintenance of actin cytoskeleton polarity"/>
    <property type="evidence" value="ECO:0007669"/>
    <property type="project" value="TreeGrafter"/>
</dbReference>
<evidence type="ECO:0000256" key="2">
    <source>
        <dbReference type="PROSITE-ProRule" id="PRU00192"/>
    </source>
</evidence>
<dbReference type="KEGG" id="cten:18249934"/>
<feature type="compositionally biased region" description="Polar residues" evidence="3">
    <location>
        <begin position="106"/>
        <end position="116"/>
    </location>
</feature>